<keyword evidence="3" id="KW-1185">Reference proteome</keyword>
<dbReference type="EMBL" id="JAUJFL010000009">
    <property type="protein sequence ID" value="KAK2597781.1"/>
    <property type="molecule type" value="Genomic_DNA"/>
</dbReference>
<gene>
    <name evidence="2" type="ORF">N8I77_012545</name>
</gene>
<reference evidence="2" key="1">
    <citation type="submission" date="2023-06" db="EMBL/GenBank/DDBJ databases">
        <authorList>
            <person name="Noh H."/>
        </authorList>
    </citation>
    <scope>NUCLEOTIDE SEQUENCE</scope>
    <source>
        <strain evidence="2">DUCC20226</strain>
    </source>
</reference>
<feature type="compositionally biased region" description="Polar residues" evidence="1">
    <location>
        <begin position="351"/>
        <end position="364"/>
    </location>
</feature>
<organism evidence="2 3">
    <name type="scientific">Phomopsis amygdali</name>
    <name type="common">Fusicoccum amygdali</name>
    <dbReference type="NCBI Taxonomy" id="1214568"/>
    <lineage>
        <taxon>Eukaryota</taxon>
        <taxon>Fungi</taxon>
        <taxon>Dikarya</taxon>
        <taxon>Ascomycota</taxon>
        <taxon>Pezizomycotina</taxon>
        <taxon>Sordariomycetes</taxon>
        <taxon>Sordariomycetidae</taxon>
        <taxon>Diaporthales</taxon>
        <taxon>Diaporthaceae</taxon>
        <taxon>Diaporthe</taxon>
    </lineage>
</organism>
<dbReference type="Proteomes" id="UP001265746">
    <property type="component" value="Unassembled WGS sequence"/>
</dbReference>
<protein>
    <submittedName>
        <fullName evidence="2">Uncharacterized protein</fullName>
    </submittedName>
</protein>
<dbReference type="AlphaFoldDB" id="A0AAD9VZQ7"/>
<accession>A0AAD9VZQ7</accession>
<name>A0AAD9VZQ7_PHOAM</name>
<evidence type="ECO:0000313" key="3">
    <source>
        <dbReference type="Proteomes" id="UP001265746"/>
    </source>
</evidence>
<feature type="region of interest" description="Disordered" evidence="1">
    <location>
        <begin position="340"/>
        <end position="364"/>
    </location>
</feature>
<evidence type="ECO:0000256" key="1">
    <source>
        <dbReference type="SAM" id="MobiDB-lite"/>
    </source>
</evidence>
<sequence length="811" mass="90836">MQPPRSGPRTAAHDRMVVQTLLKLPGFHFTNAKNVFNTREGSQMATILGARLDPEEHKRSVAAGDQRLVCLRVAHIIETCCDEWLENWQEKPLTSDFWKIAAERLRCHTKFWANTVPTPVQVNTVCMAYTRHWDQHGRGGVSDNPARWGFNLSELTWGNARADIDPDWFAKPWEPYKHLKFSSLRCVRNSSRKMSSPPHQAPAVLDPAPAAIVPLPASSPDSSDIFANTIDVTQAHLTIEADEAKDVLAPLPADTSTATGKAKSLTIISGDTDYAASTDKLSIEEKSNSSSTSTEDITSMAFDYSAPVSSTTMTIVALPSQEPESVSDKADANEAIELAEQQKAPSEDGTHNTSPKTVATTNPNIDAADEGVEDMKTGSFQTLTDQPIENISNHSTTPEDKKFVDPNDLENIGNVIKFFYTSSTRTRPSSPVTSTPGCCNPRLSRDSDLYVKAKGEDGKVYVFEVVSTILEKASPKFEAMIYGSHKRGNREEWVWELEENPLGLKIMFCLLHNKFPRALVASKPNPSQLHTVLQVLDKYDVVLEDTNYHLFAPSWIDGFRDGLDKSKLTIFELLRVAYKMGDFKSTKILVREAAHEISDEVRKSLPDLSVLQQDILNSIGQIRHEDLKTLFDALRVPFDYLMDASNLHGKQYCKSAEGQFECNQKLLGSLLANLVQQALFPIPELAQYKGTVNALIDKFERMEIRGLFYPGIVMTEQRHTQCKLGQAAAVEAVLSKDDTRVLPLSDELVEYMYFACKRSGLLRREQKEFEPYKDRLRDLDLLYRDEFKKDIWGWRDPEASEGDSSDDSGIF</sequence>
<evidence type="ECO:0000313" key="2">
    <source>
        <dbReference type="EMBL" id="KAK2597781.1"/>
    </source>
</evidence>
<proteinExistence type="predicted"/>
<comment type="caution">
    <text evidence="2">The sequence shown here is derived from an EMBL/GenBank/DDBJ whole genome shotgun (WGS) entry which is preliminary data.</text>
</comment>